<dbReference type="InterPro" id="IPR036188">
    <property type="entry name" value="FAD/NAD-bd_sf"/>
</dbReference>
<name>A0A4D7QRE0_9HYPH</name>
<dbReference type="KEGG" id="paqt:E8L99_17840"/>
<protein>
    <submittedName>
        <fullName evidence="9">UbiH/UbiF family hydroxylase</fullName>
    </submittedName>
</protein>
<keyword evidence="5" id="KW-0274">FAD</keyword>
<dbReference type="NCBIfam" id="TIGR01988">
    <property type="entry name" value="Ubi-OHases"/>
    <property type="match status" value="1"/>
</dbReference>
<evidence type="ECO:0000256" key="3">
    <source>
        <dbReference type="ARBA" id="ARBA00005349"/>
    </source>
</evidence>
<dbReference type="OrthoDB" id="9796623at2"/>
<organism evidence="9 10">
    <name type="scientific">Phreatobacter aquaticus</name>
    <dbReference type="NCBI Taxonomy" id="2570229"/>
    <lineage>
        <taxon>Bacteria</taxon>
        <taxon>Pseudomonadati</taxon>
        <taxon>Pseudomonadota</taxon>
        <taxon>Alphaproteobacteria</taxon>
        <taxon>Hyphomicrobiales</taxon>
        <taxon>Phreatobacteraceae</taxon>
        <taxon>Phreatobacter</taxon>
    </lineage>
</organism>
<evidence type="ECO:0000256" key="6">
    <source>
        <dbReference type="ARBA" id="ARBA00023002"/>
    </source>
</evidence>
<evidence type="ECO:0000313" key="10">
    <source>
        <dbReference type="Proteomes" id="UP000298588"/>
    </source>
</evidence>
<sequence>MAREKSAALDVPTRTDLCIVGGGPAGFFSALAVRSIGLDVTLLAPPAGPDRRSSALMDGSVRALDALGVWAALAGKAAPLRVMRLVDDTGRLIRAPLFEGRSSEIGLDAFGYNLLNTDLNAALRLAAEKAGVTILAEAATAIEIGEADVGITLASGRRLNAPLVAGADGRRSLVRQAAGIDIIEERYPQTAVTANFAHSRPHNDVSTEFHTPSGPFTLVPLPGDRSSLVCVVTPDEASRLLELEDAAFAREIERRSQGILGKVTVEPGRGRFDLAVITPTRFGVPRVALVGEAAHVVPPIGAQGLNLGLRDGAALADCLADAQRQGTDLGGADTMRAYDMARRADIVSRSAAIHALNRSLLSEFMPVNSARGMGLWLMDQIGPVRRAFMREGLQPSHALPRLMRGERPQAA</sequence>
<dbReference type="GO" id="GO:0071949">
    <property type="term" value="F:FAD binding"/>
    <property type="evidence" value="ECO:0007669"/>
    <property type="project" value="InterPro"/>
</dbReference>
<comment type="similarity">
    <text evidence="3">Belongs to the UbiH/COQ6 family.</text>
</comment>
<dbReference type="RefSeq" id="WP_137100816.1">
    <property type="nucleotide sequence ID" value="NZ_CP039865.1"/>
</dbReference>
<accession>A0A4D7QRE0</accession>
<dbReference type="AlphaFoldDB" id="A0A4D7QRE0"/>
<evidence type="ECO:0000256" key="4">
    <source>
        <dbReference type="ARBA" id="ARBA00022630"/>
    </source>
</evidence>
<dbReference type="GO" id="GO:0016705">
    <property type="term" value="F:oxidoreductase activity, acting on paired donors, with incorporation or reduction of molecular oxygen"/>
    <property type="evidence" value="ECO:0007669"/>
    <property type="project" value="InterPro"/>
</dbReference>
<keyword evidence="4" id="KW-0285">Flavoprotein</keyword>
<dbReference type="InterPro" id="IPR002938">
    <property type="entry name" value="FAD-bd"/>
</dbReference>
<keyword evidence="10" id="KW-1185">Reference proteome</keyword>
<evidence type="ECO:0000256" key="2">
    <source>
        <dbReference type="ARBA" id="ARBA00004749"/>
    </source>
</evidence>
<dbReference type="InterPro" id="IPR051205">
    <property type="entry name" value="UbiH/COQ6_monooxygenase"/>
</dbReference>
<dbReference type="EMBL" id="CP039865">
    <property type="protein sequence ID" value="QCK87487.1"/>
    <property type="molecule type" value="Genomic_DNA"/>
</dbReference>
<dbReference type="NCBIfam" id="NF005691">
    <property type="entry name" value="PRK07494.1"/>
    <property type="match status" value="1"/>
</dbReference>
<dbReference type="SUPFAM" id="SSF51905">
    <property type="entry name" value="FAD/NAD(P)-binding domain"/>
    <property type="match status" value="1"/>
</dbReference>
<dbReference type="PANTHER" id="PTHR43876:SF7">
    <property type="entry name" value="UBIQUINONE BIOSYNTHESIS MONOOXYGENASE COQ6, MITOCHONDRIAL"/>
    <property type="match status" value="1"/>
</dbReference>
<dbReference type="PRINTS" id="PR00420">
    <property type="entry name" value="RNGMNOXGNASE"/>
</dbReference>
<reference evidence="9 10" key="1">
    <citation type="submission" date="2019-04" db="EMBL/GenBank/DDBJ databases">
        <title>Phreatobacter aquaticus sp. nov.</title>
        <authorList>
            <person name="Choi A."/>
            <person name="Baek K."/>
        </authorList>
    </citation>
    <scope>NUCLEOTIDE SEQUENCE [LARGE SCALE GENOMIC DNA]</scope>
    <source>
        <strain evidence="9 10">NMCR1094</strain>
    </source>
</reference>
<comment type="cofactor">
    <cofactor evidence="1">
        <name>FAD</name>
        <dbReference type="ChEBI" id="CHEBI:57692"/>
    </cofactor>
</comment>
<evidence type="ECO:0000259" key="8">
    <source>
        <dbReference type="Pfam" id="PF01494"/>
    </source>
</evidence>
<evidence type="ECO:0000256" key="5">
    <source>
        <dbReference type="ARBA" id="ARBA00022827"/>
    </source>
</evidence>
<comment type="pathway">
    <text evidence="2">Cofactor biosynthesis; ubiquinone biosynthesis.</text>
</comment>
<keyword evidence="7" id="KW-0503">Monooxygenase</keyword>
<keyword evidence="6" id="KW-0560">Oxidoreductase</keyword>
<dbReference type="UniPathway" id="UPA00232"/>
<dbReference type="InterPro" id="IPR010971">
    <property type="entry name" value="UbiH/COQ6"/>
</dbReference>
<proteinExistence type="inferred from homology"/>
<dbReference type="PANTHER" id="PTHR43876">
    <property type="entry name" value="UBIQUINONE BIOSYNTHESIS MONOOXYGENASE COQ6, MITOCHONDRIAL"/>
    <property type="match status" value="1"/>
</dbReference>
<gene>
    <name evidence="9" type="ORF">E8L99_17840</name>
</gene>
<evidence type="ECO:0000313" key="9">
    <source>
        <dbReference type="EMBL" id="QCK87487.1"/>
    </source>
</evidence>
<evidence type="ECO:0000256" key="7">
    <source>
        <dbReference type="ARBA" id="ARBA00023033"/>
    </source>
</evidence>
<dbReference type="Proteomes" id="UP000298588">
    <property type="component" value="Chromosome"/>
</dbReference>
<evidence type="ECO:0000256" key="1">
    <source>
        <dbReference type="ARBA" id="ARBA00001974"/>
    </source>
</evidence>
<dbReference type="GO" id="GO:0004497">
    <property type="term" value="F:monooxygenase activity"/>
    <property type="evidence" value="ECO:0007669"/>
    <property type="project" value="UniProtKB-KW"/>
</dbReference>
<dbReference type="Pfam" id="PF01494">
    <property type="entry name" value="FAD_binding_3"/>
    <property type="match status" value="1"/>
</dbReference>
<dbReference type="Gene3D" id="3.50.50.60">
    <property type="entry name" value="FAD/NAD(P)-binding domain"/>
    <property type="match status" value="2"/>
</dbReference>
<feature type="domain" description="FAD-binding" evidence="8">
    <location>
        <begin position="14"/>
        <end position="325"/>
    </location>
</feature>
<dbReference type="GO" id="GO:0006744">
    <property type="term" value="P:ubiquinone biosynthetic process"/>
    <property type="evidence" value="ECO:0007669"/>
    <property type="project" value="UniProtKB-UniPathway"/>
</dbReference>